<accession>F6DSM0</accession>
<dbReference type="KEGG" id="dru:Desru_2896"/>
<dbReference type="PANTHER" id="PTHR30005:SF0">
    <property type="entry name" value="RETROGRADE REGULATION PROTEIN 2"/>
    <property type="match status" value="1"/>
</dbReference>
<dbReference type="InterPro" id="IPR050273">
    <property type="entry name" value="GppA/Ppx_hydrolase"/>
</dbReference>
<sequence>MSNNAIYLEMVLTLGNKFQYDQLHAAAVERLSVSLFEQLRNIHHLGESELTLLRHAALLHDIGIFISKKRHHKHSAYLVLHDRGLDGYPQKERTLLALLVRNHRKNVKIEASNLSRFSKPILKKLIALLRIADALDYFHRGQTIVKDVRMQGENCIFTVEGVNLNTLGEQLGKKSAYFREVFGLNPVFASADAPHGEPLNFFKELDIEDQPTEYDGDSIELHDETTAGTEQGTEDDDKENLEHHFQPAEEQEILTEKPVAKV</sequence>
<reference evidence="4 5" key="2">
    <citation type="journal article" date="2012" name="Stand. Genomic Sci.">
        <title>Complete genome sequence of the sulfate-reducing firmicute Desulfotomaculum ruminis type strain (DL(T)).</title>
        <authorList>
            <person name="Spring S."/>
            <person name="Visser M."/>
            <person name="Lu M."/>
            <person name="Copeland A."/>
            <person name="Lapidus A."/>
            <person name="Lucas S."/>
            <person name="Cheng J.F."/>
            <person name="Han C."/>
            <person name="Tapia R."/>
            <person name="Goodwin L.A."/>
            <person name="Pitluck S."/>
            <person name="Ivanova N."/>
            <person name="Land M."/>
            <person name="Hauser L."/>
            <person name="Larimer F."/>
            <person name="Rohde M."/>
            <person name="Goker M."/>
            <person name="Detter J.C."/>
            <person name="Kyrpides N.C."/>
            <person name="Woyke T."/>
            <person name="Schaap P.J."/>
            <person name="Plugge C.M."/>
            <person name="Muyzer G."/>
            <person name="Kuever J."/>
            <person name="Pereira I.A."/>
            <person name="Parshina S.N."/>
            <person name="Bernier-Latmani R."/>
            <person name="Stams A.J."/>
            <person name="Klenk H.P."/>
        </authorList>
    </citation>
    <scope>NUCLEOTIDE SEQUENCE [LARGE SCALE GENOMIC DNA]</scope>
    <source>
        <strain evidence="5">ATCC 23193 / DSM 2154 / NCIB 8452 / DL</strain>
    </source>
</reference>
<name>F6DSM0_DESRL</name>
<dbReference type="AlphaFoldDB" id="F6DSM0"/>
<evidence type="ECO:0000256" key="1">
    <source>
        <dbReference type="ARBA" id="ARBA00007125"/>
    </source>
</evidence>
<dbReference type="InterPro" id="IPR003607">
    <property type="entry name" value="HD/PDEase_dom"/>
</dbReference>
<evidence type="ECO:0000256" key="2">
    <source>
        <dbReference type="SAM" id="MobiDB-lite"/>
    </source>
</evidence>
<protein>
    <recommendedName>
        <fullName evidence="3">Ppx/GppA phosphatase C-terminal domain-containing protein</fullName>
    </recommendedName>
</protein>
<dbReference type="HOGENOM" id="CLU_1060623_0_0_9"/>
<dbReference type="SUPFAM" id="SSF109604">
    <property type="entry name" value="HD-domain/PDEase-like"/>
    <property type="match status" value="1"/>
</dbReference>
<evidence type="ECO:0000313" key="4">
    <source>
        <dbReference type="EMBL" id="AEG61110.1"/>
    </source>
</evidence>
<gene>
    <name evidence="4" type="ordered locus">Desru_2896</name>
</gene>
<comment type="similarity">
    <text evidence="1">Belongs to the GppA/Ppx family.</text>
</comment>
<dbReference type="Pfam" id="PF21447">
    <property type="entry name" value="Ppx-GppA_III"/>
    <property type="match status" value="1"/>
</dbReference>
<feature type="region of interest" description="Disordered" evidence="2">
    <location>
        <begin position="212"/>
        <end position="262"/>
    </location>
</feature>
<dbReference type="InterPro" id="IPR048950">
    <property type="entry name" value="Ppx_GppA_C"/>
</dbReference>
<keyword evidence="5" id="KW-1185">Reference proteome</keyword>
<dbReference type="PANTHER" id="PTHR30005">
    <property type="entry name" value="EXOPOLYPHOSPHATASE"/>
    <property type="match status" value="1"/>
</dbReference>
<feature type="domain" description="Ppx/GppA phosphatase C-terminal" evidence="3">
    <location>
        <begin position="11"/>
        <end position="158"/>
    </location>
</feature>
<dbReference type="eggNOG" id="COG0248">
    <property type="taxonomic scope" value="Bacteria"/>
</dbReference>
<dbReference type="OrthoDB" id="9814545at2"/>
<dbReference type="EMBL" id="CP002780">
    <property type="protein sequence ID" value="AEG61110.1"/>
    <property type="molecule type" value="Genomic_DNA"/>
</dbReference>
<proteinExistence type="inferred from homology"/>
<dbReference type="Proteomes" id="UP000009234">
    <property type="component" value="Chromosome"/>
</dbReference>
<dbReference type="CDD" id="cd00077">
    <property type="entry name" value="HDc"/>
    <property type="match status" value="1"/>
</dbReference>
<evidence type="ECO:0000259" key="3">
    <source>
        <dbReference type="Pfam" id="PF21447"/>
    </source>
</evidence>
<evidence type="ECO:0000313" key="5">
    <source>
        <dbReference type="Proteomes" id="UP000009234"/>
    </source>
</evidence>
<dbReference type="RefSeq" id="WP_013842862.1">
    <property type="nucleotide sequence ID" value="NC_015589.1"/>
</dbReference>
<dbReference type="Gene3D" id="1.10.3210.10">
    <property type="entry name" value="Hypothetical protein af1432"/>
    <property type="match status" value="1"/>
</dbReference>
<dbReference type="STRING" id="696281.Desru_2896"/>
<reference evidence="5" key="1">
    <citation type="submission" date="2011-05" db="EMBL/GenBank/DDBJ databases">
        <title>Complete sequence of Desulfotomaculum ruminis DSM 2154.</title>
        <authorList>
            <person name="Lucas S."/>
            <person name="Copeland A."/>
            <person name="Lapidus A."/>
            <person name="Cheng J.-F."/>
            <person name="Goodwin L."/>
            <person name="Pitluck S."/>
            <person name="Lu M."/>
            <person name="Detter J.C."/>
            <person name="Han C."/>
            <person name="Tapia R."/>
            <person name="Land M."/>
            <person name="Hauser L."/>
            <person name="Kyrpides N."/>
            <person name="Ivanova N."/>
            <person name="Mikhailova N."/>
            <person name="Pagani I."/>
            <person name="Stams A.J.M."/>
            <person name="Plugge C.M."/>
            <person name="Muyzer G."/>
            <person name="Kuever J."/>
            <person name="Parshina S.N."/>
            <person name="Ivanova A.E."/>
            <person name="Nazina T.N."/>
            <person name="Brambilla E."/>
            <person name="Spring S."/>
            <person name="Klenk H.-P."/>
            <person name="Woyke T."/>
        </authorList>
    </citation>
    <scope>NUCLEOTIDE SEQUENCE [LARGE SCALE GENOMIC DNA]</scope>
    <source>
        <strain evidence="5">ATCC 23193 / DSM 2154 / NCIB 8452 / DL</strain>
    </source>
</reference>
<organism evidence="4 5">
    <name type="scientific">Desulforamulus ruminis (strain ATCC 23193 / DSM 2154 / NCIMB 8452 / DL)</name>
    <name type="common">Desulfotomaculum ruminis</name>
    <dbReference type="NCBI Taxonomy" id="696281"/>
    <lineage>
        <taxon>Bacteria</taxon>
        <taxon>Bacillati</taxon>
        <taxon>Bacillota</taxon>
        <taxon>Clostridia</taxon>
        <taxon>Eubacteriales</taxon>
        <taxon>Peptococcaceae</taxon>
        <taxon>Desulforamulus</taxon>
    </lineage>
</organism>